<accession>A0A4S4FNA2</accession>
<dbReference type="GO" id="GO:0006144">
    <property type="term" value="P:purine nucleobase metabolic process"/>
    <property type="evidence" value="ECO:0007669"/>
    <property type="project" value="UniProtKB-KW"/>
</dbReference>
<dbReference type="SUPFAM" id="SSF158694">
    <property type="entry name" value="UraD-Like"/>
    <property type="match status" value="1"/>
</dbReference>
<dbReference type="GO" id="GO:0051997">
    <property type="term" value="F:2-oxo-4-hydroxy-4-carboxy-5-ureidoimidazoline decarboxylase activity"/>
    <property type="evidence" value="ECO:0007669"/>
    <property type="project" value="UniProtKB-EC"/>
</dbReference>
<organism evidence="9 10">
    <name type="scientific">Naasia lichenicola</name>
    <dbReference type="NCBI Taxonomy" id="2565933"/>
    <lineage>
        <taxon>Bacteria</taxon>
        <taxon>Bacillati</taxon>
        <taxon>Actinomycetota</taxon>
        <taxon>Actinomycetes</taxon>
        <taxon>Micrococcales</taxon>
        <taxon>Microbacteriaceae</taxon>
        <taxon>Naasia</taxon>
    </lineage>
</organism>
<keyword evidence="10" id="KW-1185">Reference proteome</keyword>
<dbReference type="GO" id="GO:0019628">
    <property type="term" value="P:urate catabolic process"/>
    <property type="evidence" value="ECO:0007669"/>
    <property type="project" value="TreeGrafter"/>
</dbReference>
<feature type="domain" description="Oxo-4-hydroxy-4-carboxy-5-ureidoimidazoline decarboxylase" evidence="8">
    <location>
        <begin position="15"/>
        <end position="166"/>
    </location>
</feature>
<keyword evidence="5" id="KW-0210">Decarboxylase</keyword>
<evidence type="ECO:0000256" key="3">
    <source>
        <dbReference type="ARBA" id="ARBA00012257"/>
    </source>
</evidence>
<dbReference type="Pfam" id="PF09349">
    <property type="entry name" value="OHCU_decarbox"/>
    <property type="match status" value="1"/>
</dbReference>
<evidence type="ECO:0000259" key="8">
    <source>
        <dbReference type="Pfam" id="PF09349"/>
    </source>
</evidence>
<comment type="pathway">
    <text evidence="2">Purine metabolism; urate degradation; (S)-allantoin from urate: step 3/3.</text>
</comment>
<dbReference type="EC" id="4.1.1.97" evidence="3"/>
<sequence length="188" mass="20316">MDGSPTTERCAVIDLPEPELRERLTAALGVRRWVDDVIAAGPFESVATLSEFARASATPLPHEELDEAVAHHPRIGEKPIGVGASQTLSHGEQAGLGAADEGVDAAIARGNKVYEERFDRVFLIRAAGRSRQEILDELQRRLKNDPEAEADEAGEQLRQIMELRLRTLFADTETTGDSETSSDSGAGA</sequence>
<proteinExistence type="predicted"/>
<evidence type="ECO:0000313" key="9">
    <source>
        <dbReference type="EMBL" id="THG30955.1"/>
    </source>
</evidence>
<dbReference type="NCBIfam" id="TIGR03180">
    <property type="entry name" value="UraD_2"/>
    <property type="match status" value="1"/>
</dbReference>
<evidence type="ECO:0000256" key="4">
    <source>
        <dbReference type="ARBA" id="ARBA00022631"/>
    </source>
</evidence>
<evidence type="ECO:0000256" key="6">
    <source>
        <dbReference type="ARBA" id="ARBA00023239"/>
    </source>
</evidence>
<dbReference type="NCBIfam" id="NF010372">
    <property type="entry name" value="PRK13798.1"/>
    <property type="match status" value="1"/>
</dbReference>
<feature type="region of interest" description="Disordered" evidence="7">
    <location>
        <begin position="168"/>
        <end position="188"/>
    </location>
</feature>
<dbReference type="Gene3D" id="1.10.3330.10">
    <property type="entry name" value="Oxo-4-hydroxy-4-carboxy-5-ureidoimidazoline decarboxylase"/>
    <property type="match status" value="1"/>
</dbReference>
<comment type="catalytic activity">
    <reaction evidence="1">
        <text>5-hydroxy-2-oxo-4-ureido-2,5-dihydro-1H-imidazole-5-carboxylate + H(+) = (S)-allantoin + CO2</text>
        <dbReference type="Rhea" id="RHEA:26301"/>
        <dbReference type="ChEBI" id="CHEBI:15378"/>
        <dbReference type="ChEBI" id="CHEBI:15678"/>
        <dbReference type="ChEBI" id="CHEBI:16526"/>
        <dbReference type="ChEBI" id="CHEBI:58639"/>
        <dbReference type="EC" id="4.1.1.97"/>
    </reaction>
</comment>
<keyword evidence="6 9" id="KW-0456">Lyase</keyword>
<evidence type="ECO:0000256" key="5">
    <source>
        <dbReference type="ARBA" id="ARBA00022793"/>
    </source>
</evidence>
<dbReference type="Proteomes" id="UP000309133">
    <property type="component" value="Unassembled WGS sequence"/>
</dbReference>
<reference evidence="9 10" key="1">
    <citation type="submission" date="2019-04" db="EMBL/GenBank/DDBJ databases">
        <authorList>
            <person name="Jiang L."/>
        </authorList>
    </citation>
    <scope>NUCLEOTIDE SEQUENCE [LARGE SCALE GENOMIC DNA]</scope>
    <source>
        <strain evidence="9 10">YIM 131853</strain>
    </source>
</reference>
<dbReference type="PANTHER" id="PTHR43466">
    <property type="entry name" value="2-OXO-4-HYDROXY-4-CARBOXY-5-UREIDOIMIDAZOLINE DECARBOXYLASE-RELATED"/>
    <property type="match status" value="1"/>
</dbReference>
<gene>
    <name evidence="9" type="primary">uraD</name>
    <name evidence="9" type="ORF">E6C64_10100</name>
</gene>
<feature type="compositionally biased region" description="Low complexity" evidence="7">
    <location>
        <begin position="170"/>
        <end position="188"/>
    </location>
</feature>
<evidence type="ECO:0000256" key="2">
    <source>
        <dbReference type="ARBA" id="ARBA00004754"/>
    </source>
</evidence>
<protein>
    <recommendedName>
        <fullName evidence="3">2-oxo-4-hydroxy-4-carboxy-5-ureidoimidazoline decarboxylase</fullName>
        <ecNumber evidence="3">4.1.1.97</ecNumber>
    </recommendedName>
</protein>
<name>A0A4S4FNA2_9MICO</name>
<keyword evidence="4" id="KW-0659">Purine metabolism</keyword>
<dbReference type="InterPro" id="IPR017595">
    <property type="entry name" value="OHCU_decarboxylase-2"/>
</dbReference>
<dbReference type="InterPro" id="IPR018020">
    <property type="entry name" value="OHCU_decarboxylase"/>
</dbReference>
<dbReference type="PANTHER" id="PTHR43466:SF1">
    <property type="entry name" value="2-OXO-4-HYDROXY-4-CARBOXY-5-UREIDOIMIDAZOLINE DECARBOXYLASE-RELATED"/>
    <property type="match status" value="1"/>
</dbReference>
<evidence type="ECO:0000313" key="10">
    <source>
        <dbReference type="Proteomes" id="UP000309133"/>
    </source>
</evidence>
<dbReference type="OrthoDB" id="5243781at2"/>
<dbReference type="AlphaFoldDB" id="A0A4S4FNA2"/>
<evidence type="ECO:0000256" key="1">
    <source>
        <dbReference type="ARBA" id="ARBA00001163"/>
    </source>
</evidence>
<evidence type="ECO:0000256" key="7">
    <source>
        <dbReference type="SAM" id="MobiDB-lite"/>
    </source>
</evidence>
<dbReference type="EMBL" id="SSSM01000004">
    <property type="protein sequence ID" value="THG30955.1"/>
    <property type="molecule type" value="Genomic_DNA"/>
</dbReference>
<comment type="caution">
    <text evidence="9">The sequence shown here is derived from an EMBL/GenBank/DDBJ whole genome shotgun (WGS) entry which is preliminary data.</text>
</comment>
<dbReference type="InterPro" id="IPR036778">
    <property type="entry name" value="OHCU_decarboxylase_sf"/>
</dbReference>